<dbReference type="Proteomes" id="UP000008888">
    <property type="component" value="Chromosome"/>
</dbReference>
<dbReference type="STRING" id="857087.Metme_1563"/>
<dbReference type="HOGENOM" id="CLU_2288217_0_0_6"/>
<protein>
    <submittedName>
        <fullName evidence="1">Uncharacterized protein</fullName>
    </submittedName>
</protein>
<name>G0A0P8_METMM</name>
<proteinExistence type="predicted"/>
<dbReference type="AlphaFoldDB" id="G0A0P8"/>
<evidence type="ECO:0000313" key="2">
    <source>
        <dbReference type="Proteomes" id="UP000008888"/>
    </source>
</evidence>
<dbReference type="EMBL" id="CP002738">
    <property type="protein sequence ID" value="AEF99982.1"/>
    <property type="molecule type" value="Genomic_DNA"/>
</dbReference>
<reference key="2">
    <citation type="submission" date="2011-05" db="EMBL/GenBank/DDBJ databases">
        <title>Complete genome sequence of the aerobic marine methanotroph Methylomonas methanica MC09.</title>
        <authorList>
            <person name="Boden R."/>
            <person name="Cunliffe M."/>
            <person name="Scanlan J."/>
            <person name="Moussard H."/>
            <person name="Kits K.D."/>
            <person name="Klotz M."/>
            <person name="Jetten M."/>
            <person name="Vuilleumier S."/>
            <person name="Han J."/>
            <person name="Peters L."/>
            <person name="Mikhailova N."/>
            <person name="Teshima H."/>
            <person name="Tapia R."/>
            <person name="Kyrpides N."/>
            <person name="Ivanova N."/>
            <person name="Pagani I."/>
            <person name="Cheng J.-F."/>
            <person name="Goodwin L."/>
            <person name="Han C."/>
            <person name="Hauser L."/>
            <person name="Land M."/>
            <person name="Lapidus A."/>
            <person name="Lucas S."/>
            <person name="Pitluck S."/>
            <person name="Woyke T."/>
            <person name="Stein L.Y."/>
            <person name="Murrell C."/>
        </authorList>
    </citation>
    <scope>NUCLEOTIDE SEQUENCE</scope>
    <source>
        <strain>MC09</strain>
    </source>
</reference>
<keyword evidence="2" id="KW-1185">Reference proteome</keyword>
<sequence length="101" mass="11072">MPKTTANLYRAIINGSMDGPFIVDAEPVAGLLYPRFEASTYTDGSGIERTSPADVEIISDKVQKGGGTSMFDVEGWFGYANWRYFFVPTTPRVKIVVASNL</sequence>
<evidence type="ECO:0000313" key="1">
    <source>
        <dbReference type="EMBL" id="AEF99982.1"/>
    </source>
</evidence>
<reference evidence="1 2" key="1">
    <citation type="journal article" date="2011" name="J. Bacteriol.">
        <title>Complete Genome Sequence of the Aerobic Marine Methanotroph Methylomonas methanica MC09.</title>
        <authorList>
            <person name="Boden R."/>
            <person name="Cunliffe M."/>
            <person name="Scanlan J."/>
            <person name="Moussard H."/>
            <person name="Kits K.D."/>
            <person name="Klotz M.G."/>
            <person name="Jetten M.S."/>
            <person name="Vuilleumier S."/>
            <person name="Han J."/>
            <person name="Peters L."/>
            <person name="Mikhailova N."/>
            <person name="Teshima H."/>
            <person name="Tapia R."/>
            <person name="Kyrpides N."/>
            <person name="Ivanova N."/>
            <person name="Pagani I."/>
            <person name="Cheng J.F."/>
            <person name="Goodwin L."/>
            <person name="Han C."/>
            <person name="Hauser L."/>
            <person name="Land M.L."/>
            <person name="Lapidus A."/>
            <person name="Lucas S."/>
            <person name="Pitluck S."/>
            <person name="Woyke T."/>
            <person name="Stein L."/>
            <person name="Murrell J.C."/>
        </authorList>
    </citation>
    <scope>NUCLEOTIDE SEQUENCE [LARGE SCALE GENOMIC DNA]</scope>
    <source>
        <strain evidence="1 2">MC09</strain>
    </source>
</reference>
<dbReference type="KEGG" id="mmt:Metme_1563"/>
<reference evidence="2" key="3">
    <citation type="submission" date="2011-05" db="EMBL/GenBank/DDBJ databases">
        <title>Complete sequence of Methylomonas methanica MC09.</title>
        <authorList>
            <consortium name="US DOE Joint Genome Institute"/>
            <person name="Lucas S."/>
            <person name="Han J."/>
            <person name="Lapidus A."/>
            <person name="Cheng J.-F."/>
            <person name="Goodwin L."/>
            <person name="Pitluck S."/>
            <person name="Peters L."/>
            <person name="Mikhailova N."/>
            <person name="Teshima H."/>
            <person name="Han C."/>
            <person name="Tapia R."/>
            <person name="Land M."/>
            <person name="Hauser L."/>
            <person name="Kyrpides N."/>
            <person name="Ivanova N."/>
            <person name="Pagani I."/>
            <person name="Stein L."/>
            <person name="Woyke T."/>
        </authorList>
    </citation>
    <scope>NUCLEOTIDE SEQUENCE [LARGE SCALE GENOMIC DNA]</scope>
    <source>
        <strain evidence="2">MC09</strain>
    </source>
</reference>
<accession>G0A0P8</accession>
<dbReference type="OrthoDB" id="7843353at2"/>
<gene>
    <name evidence="1" type="ordered locus">Metme_1563</name>
</gene>
<dbReference type="RefSeq" id="WP_013818236.1">
    <property type="nucleotide sequence ID" value="NC_015572.1"/>
</dbReference>
<organism evidence="1 2">
    <name type="scientific">Methylomonas methanica (strain DSM 25384 / MC09)</name>
    <dbReference type="NCBI Taxonomy" id="857087"/>
    <lineage>
        <taxon>Bacteria</taxon>
        <taxon>Pseudomonadati</taxon>
        <taxon>Pseudomonadota</taxon>
        <taxon>Gammaproteobacteria</taxon>
        <taxon>Methylococcales</taxon>
        <taxon>Methylococcaceae</taxon>
        <taxon>Methylomonas</taxon>
    </lineage>
</organism>